<dbReference type="InterPro" id="IPR026956">
    <property type="entry name" value="D-ser_dehydrat-like_dom"/>
</dbReference>
<dbReference type="Gene3D" id="2.40.37.20">
    <property type="entry name" value="D-serine dehydratase-like domain"/>
    <property type="match status" value="1"/>
</dbReference>
<dbReference type="SMART" id="SM01119">
    <property type="entry name" value="D-ser_dehydrat"/>
    <property type="match status" value="1"/>
</dbReference>
<evidence type="ECO:0000313" key="4">
    <source>
        <dbReference type="EMBL" id="AEK61105.1"/>
    </source>
</evidence>
<dbReference type="CDD" id="cd06818">
    <property type="entry name" value="PLPDE_III_cryptic_DSD"/>
    <property type="match status" value="1"/>
</dbReference>
<reference evidence="4 5" key="4">
    <citation type="journal article" date="2010" name="Environ. Microbiol.">
        <title>The bacterial genus Collimonas: mycophagy, weathering and other adaptive solutions to life in oligotrophic soil environments.</title>
        <authorList>
            <person name="Leveau J.H."/>
            <person name="Uroz S."/>
            <person name="de Boer W."/>
        </authorList>
    </citation>
    <scope>NUCLEOTIDE SEQUENCE [LARGE SCALE GENOMIC DNA]</scope>
    <source>
        <strain evidence="4 5">Ter331</strain>
    </source>
</reference>
<dbReference type="Pfam" id="PF01168">
    <property type="entry name" value="Ala_racemase_N"/>
    <property type="match status" value="1"/>
</dbReference>
<dbReference type="AlphaFoldDB" id="G0AJH1"/>
<evidence type="ECO:0000259" key="3">
    <source>
        <dbReference type="SMART" id="SM01119"/>
    </source>
</evidence>
<dbReference type="Pfam" id="PF14031">
    <property type="entry name" value="D-ser_dehydrat"/>
    <property type="match status" value="1"/>
</dbReference>
<comment type="similarity">
    <text evidence="1">Belongs to the DSD1 family.</text>
</comment>
<protein>
    <submittedName>
        <fullName evidence="4">D-serine deaminase</fullName>
        <ecNumber evidence="4">4.3.1.18</ecNumber>
    </submittedName>
</protein>
<dbReference type="SUPFAM" id="SSF51419">
    <property type="entry name" value="PLP-binding barrel"/>
    <property type="match status" value="1"/>
</dbReference>
<dbReference type="PANTHER" id="PTHR28004">
    <property type="entry name" value="ZGC:162816-RELATED"/>
    <property type="match status" value="1"/>
</dbReference>
<dbReference type="GO" id="GO:0008721">
    <property type="term" value="F:D-serine ammonia-lyase activity"/>
    <property type="evidence" value="ECO:0007669"/>
    <property type="project" value="UniProtKB-EC"/>
</dbReference>
<dbReference type="Gene3D" id="3.20.20.10">
    <property type="entry name" value="Alanine racemase"/>
    <property type="match status" value="1"/>
</dbReference>
<dbReference type="InterPro" id="IPR042208">
    <property type="entry name" value="D-ser_dehydrat-like_sf"/>
</dbReference>
<dbReference type="KEGG" id="cfu:CFU_1273"/>
<sequence length="442" mass="48411">MNFDGGDSMTNVINYHSDYQNPLIDPLNKGLGAFQQALPAAEVKAHNWNLLREDLSLPTAVLYEERMTHNLQWMQQFVTEYGVKLAPHGKTTMAPKLFARQLAGGAWGITLATAHQTRVARQHGVQRVIMANQLVGKQNMAIISDLLADPSFAFCCLVDSADGVDQLGAFFQARKQQLHVLLELGPDGGRTGIRNPQQQEAVLAALARWPESLVLAGVEVYEGVLKEEADIRGFLQHAVACAKQLAKDGRFAARTAGSAAQPVILTGAGSAWYDVVAEEFAKTDIGLPLDVVLRPGCYLTHDVGIYRAAQAQIQTRNPIARKMRTELLPALQLWAYVQSIPETGKAIIALGKRDAAFDAGLPLPAAHYRPGSPAPTATPAHWQLTGMMDQHAYLQITEGDNIKVGDMIGFDISHPCLTFDKWRQIAVLDPRHQVVDVIQTFF</sequence>
<dbReference type="EMBL" id="CP002745">
    <property type="protein sequence ID" value="AEK61105.1"/>
    <property type="molecule type" value="Genomic_DNA"/>
</dbReference>
<reference evidence="5" key="6">
    <citation type="submission" date="2011-05" db="EMBL/GenBank/DDBJ databases">
        <title>Complete sequence of Collimonas fungivorans Ter331.</title>
        <authorList>
            <person name="Leveau J.H."/>
        </authorList>
    </citation>
    <scope>NUCLEOTIDE SEQUENCE [LARGE SCALE GENOMIC DNA]</scope>
    <source>
        <strain evidence="5">Ter331</strain>
    </source>
</reference>
<dbReference type="eggNOG" id="COG3616">
    <property type="taxonomic scope" value="Bacteria"/>
</dbReference>
<evidence type="ECO:0000256" key="1">
    <source>
        <dbReference type="ARBA" id="ARBA00005323"/>
    </source>
</evidence>
<dbReference type="PANTHER" id="PTHR28004:SF8">
    <property type="entry name" value="D-SERINE DEAMINASE"/>
    <property type="match status" value="1"/>
</dbReference>
<organism evidence="4 5">
    <name type="scientific">Collimonas fungivorans (strain Ter331)</name>
    <dbReference type="NCBI Taxonomy" id="1005048"/>
    <lineage>
        <taxon>Bacteria</taxon>
        <taxon>Pseudomonadati</taxon>
        <taxon>Pseudomonadota</taxon>
        <taxon>Betaproteobacteria</taxon>
        <taxon>Burkholderiales</taxon>
        <taxon>Oxalobacteraceae</taxon>
        <taxon>Collimonas</taxon>
    </lineage>
</organism>
<accession>G0AJH1</accession>
<proteinExistence type="inferred from homology"/>
<reference evidence="4 5" key="5">
    <citation type="journal article" date="2011" name="ISME J.">
        <title>Dual transcriptional profiling of a bacterial/fungal confrontation: Collimonas fungivorans versus Aspergillus niger.</title>
        <authorList>
            <person name="Mela F."/>
            <person name="Fritsche K."/>
            <person name="de Boer W."/>
            <person name="van Veen J.A."/>
            <person name="de Graaff L.H."/>
            <person name="van den Berg M."/>
            <person name="Leveau J.H."/>
        </authorList>
    </citation>
    <scope>NUCLEOTIDE SEQUENCE [LARGE SCALE GENOMIC DNA]</scope>
    <source>
        <strain evidence="4 5">Ter331</strain>
    </source>
</reference>
<dbReference type="STRING" id="1005048.CFU_1273"/>
<keyword evidence="2 4" id="KW-0456">Lyase</keyword>
<dbReference type="InterPro" id="IPR001608">
    <property type="entry name" value="Ala_racemase_N"/>
</dbReference>
<reference evidence="4 5" key="3">
    <citation type="journal article" date="2008" name="FEMS Microbiol. Ecol.">
        <title>Identification and characterization of genes underlying chitinolysis in Collimonas fungivorans Ter331.</title>
        <authorList>
            <person name="Fritsche K."/>
            <person name="de Boer W."/>
            <person name="Gerards S."/>
            <person name="van den Berg M."/>
            <person name="van Veen J.A."/>
            <person name="Leveau J.H."/>
        </authorList>
    </citation>
    <scope>NUCLEOTIDE SEQUENCE [LARGE SCALE GENOMIC DNA]</scope>
    <source>
        <strain evidence="4 5">Ter331</strain>
    </source>
</reference>
<dbReference type="InterPro" id="IPR051466">
    <property type="entry name" value="D-amino_acid_metab_enzyme"/>
</dbReference>
<name>G0AJH1_COLFT</name>
<keyword evidence="5" id="KW-1185">Reference proteome</keyword>
<dbReference type="HOGENOM" id="CLU_031639_3_0_4"/>
<evidence type="ECO:0000313" key="5">
    <source>
        <dbReference type="Proteomes" id="UP000008392"/>
    </source>
</evidence>
<evidence type="ECO:0000256" key="2">
    <source>
        <dbReference type="ARBA" id="ARBA00023239"/>
    </source>
</evidence>
<reference evidence="4 5" key="2">
    <citation type="journal article" date="2006" name="J. Microbiol. Methods">
        <title>Genomic flank-sequencing of plasposon insertion sites for rapid identification of functional genes.</title>
        <authorList>
            <person name="Leveau J.H."/>
            <person name="Gerards S."/>
            <person name="Fritsche K."/>
            <person name="Zondag G."/>
            <person name="van Veen J.A."/>
        </authorList>
    </citation>
    <scope>NUCLEOTIDE SEQUENCE [LARGE SCALE GENOMIC DNA]</scope>
    <source>
        <strain evidence="4 5">Ter331</strain>
    </source>
</reference>
<dbReference type="Proteomes" id="UP000008392">
    <property type="component" value="Chromosome"/>
</dbReference>
<feature type="domain" description="D-serine dehydratase-like" evidence="3">
    <location>
        <begin position="330"/>
        <end position="429"/>
    </location>
</feature>
<dbReference type="InterPro" id="IPR029066">
    <property type="entry name" value="PLP-binding_barrel"/>
</dbReference>
<dbReference type="EC" id="4.3.1.18" evidence="4"/>
<reference evidence="4 5" key="1">
    <citation type="journal article" date="2004" name="Environ. Microbiol.">
        <title>Phylogeny-function analysis of (meta)genomic libraries: screening for expression of ribosomal RNA genes by large-insert library fluorescent in situ hybridization (LIL-FISH).</title>
        <authorList>
            <person name="Leveau J.H."/>
            <person name="Gerards S."/>
            <person name="de Boer W."/>
            <person name="van Veen J.A."/>
        </authorList>
    </citation>
    <scope>NUCLEOTIDE SEQUENCE [LARGE SCALE GENOMIC DNA]</scope>
    <source>
        <strain evidence="4 5">Ter331</strain>
    </source>
</reference>
<gene>
    <name evidence="4" type="primary">dsd</name>
    <name evidence="4" type="ordered locus">CFU_1273</name>
</gene>